<reference evidence="3 4" key="1">
    <citation type="submission" date="2019-07" db="EMBL/GenBank/DDBJ databases">
        <title>Whole genome shotgun sequence of Cerasibacillus quisquiliarum NBRC 102429.</title>
        <authorList>
            <person name="Hosoyama A."/>
            <person name="Uohara A."/>
            <person name="Ohji S."/>
            <person name="Ichikawa N."/>
        </authorList>
    </citation>
    <scope>NUCLEOTIDE SEQUENCE [LARGE SCALE GENOMIC DNA]</scope>
    <source>
        <strain evidence="3 4">NBRC 102429</strain>
    </source>
</reference>
<dbReference type="Pfam" id="PF12840">
    <property type="entry name" value="HTH_20"/>
    <property type="match status" value="1"/>
</dbReference>
<evidence type="ECO:0000259" key="2">
    <source>
        <dbReference type="SMART" id="SM00418"/>
    </source>
</evidence>
<organism evidence="3 4">
    <name type="scientific">Cerasibacillus quisquiliarum</name>
    <dbReference type="NCBI Taxonomy" id="227865"/>
    <lineage>
        <taxon>Bacteria</taxon>
        <taxon>Bacillati</taxon>
        <taxon>Bacillota</taxon>
        <taxon>Bacilli</taxon>
        <taxon>Bacillales</taxon>
        <taxon>Bacillaceae</taxon>
        <taxon>Cerasibacillus</taxon>
    </lineage>
</organism>
<dbReference type="InterPro" id="IPR036388">
    <property type="entry name" value="WH-like_DNA-bd_sf"/>
</dbReference>
<dbReference type="Gene3D" id="1.10.10.10">
    <property type="entry name" value="Winged helix-like DNA-binding domain superfamily/Winged helix DNA-binding domain"/>
    <property type="match status" value="1"/>
</dbReference>
<evidence type="ECO:0000313" key="4">
    <source>
        <dbReference type="Proteomes" id="UP000321491"/>
    </source>
</evidence>
<name>A0A511UWU5_9BACI</name>
<comment type="caution">
    <text evidence="3">The sequence shown here is derived from an EMBL/GenBank/DDBJ whole genome shotgun (WGS) entry which is preliminary data.</text>
</comment>
<dbReference type="InterPro" id="IPR011991">
    <property type="entry name" value="ArsR-like_HTH"/>
</dbReference>
<dbReference type="Proteomes" id="UP000321491">
    <property type="component" value="Unassembled WGS sequence"/>
</dbReference>
<evidence type="ECO:0000313" key="3">
    <source>
        <dbReference type="EMBL" id="GEN31105.1"/>
    </source>
</evidence>
<dbReference type="InterPro" id="IPR036390">
    <property type="entry name" value="WH_DNA-bd_sf"/>
</dbReference>
<gene>
    <name evidence="3" type="ORF">CQU01_13430</name>
</gene>
<dbReference type="InterPro" id="IPR001845">
    <property type="entry name" value="HTH_ArsR_DNA-bd_dom"/>
</dbReference>
<protein>
    <submittedName>
        <fullName evidence="3">Transcriptional regulator</fullName>
    </submittedName>
</protein>
<dbReference type="AlphaFoldDB" id="A0A511UWU5"/>
<dbReference type="RefSeq" id="WP_146936994.1">
    <property type="nucleotide sequence ID" value="NZ_BJXW01000012.1"/>
</dbReference>
<keyword evidence="4" id="KW-1185">Reference proteome</keyword>
<dbReference type="SUPFAM" id="SSF46785">
    <property type="entry name" value="Winged helix' DNA-binding domain"/>
    <property type="match status" value="1"/>
</dbReference>
<dbReference type="GO" id="GO:0003677">
    <property type="term" value="F:DNA binding"/>
    <property type="evidence" value="ECO:0007669"/>
    <property type="project" value="UniProtKB-KW"/>
</dbReference>
<dbReference type="GO" id="GO:0003700">
    <property type="term" value="F:DNA-binding transcription factor activity"/>
    <property type="evidence" value="ECO:0007669"/>
    <property type="project" value="InterPro"/>
</dbReference>
<sequence>MEQKLKVTNALSDPTRFNIYQHIIEQMEAVTVNDIAETFDIHPNVARMHLSKLEDVDLIISYTKKTGKGGRPSRLYELSNHVIELNFPHRDYKLLSAIALETLSKLGKPGEKALFDTGFTYGQRMIDQYQDASKLSLEQKLKLLRDASKLLGMYADFHYSETDQSITYTINNCPFKEAATKNESICHMHEFFLKGMFESLFEGITLSETNNMLNGCKNCTYIAKLSVV</sequence>
<keyword evidence="1" id="KW-0238">DNA-binding</keyword>
<accession>A0A511UWU5</accession>
<dbReference type="Gene3D" id="3.30.1380.20">
    <property type="entry name" value="Trafficking protein particle complex subunit 3"/>
    <property type="match status" value="1"/>
</dbReference>
<dbReference type="EMBL" id="BJXW01000012">
    <property type="protein sequence ID" value="GEN31105.1"/>
    <property type="molecule type" value="Genomic_DNA"/>
</dbReference>
<dbReference type="SMART" id="SM00418">
    <property type="entry name" value="HTH_ARSR"/>
    <property type="match status" value="1"/>
</dbReference>
<proteinExistence type="predicted"/>
<dbReference type="OrthoDB" id="2729610at2"/>
<dbReference type="CDD" id="cd00090">
    <property type="entry name" value="HTH_ARSR"/>
    <property type="match status" value="1"/>
</dbReference>
<evidence type="ECO:0000256" key="1">
    <source>
        <dbReference type="ARBA" id="ARBA00023125"/>
    </source>
</evidence>
<feature type="domain" description="HTH arsR-type" evidence="2">
    <location>
        <begin position="6"/>
        <end position="88"/>
    </location>
</feature>